<evidence type="ECO:0008006" key="4">
    <source>
        <dbReference type="Google" id="ProtNLM"/>
    </source>
</evidence>
<dbReference type="RefSeq" id="WP_140927008.1">
    <property type="nucleotide sequence ID" value="NZ_VFSU01000011.1"/>
</dbReference>
<gene>
    <name evidence="2" type="ORF">FJQ54_03845</name>
</gene>
<accession>A0A501XTK2</accession>
<reference evidence="2 3" key="1">
    <citation type="submission" date="2019-06" db="EMBL/GenBank/DDBJ databases">
        <authorList>
            <person name="Lee I."/>
            <person name="Jang G.I."/>
            <person name="Hwang C.Y."/>
        </authorList>
    </citation>
    <scope>NUCLEOTIDE SEQUENCE [LARGE SCALE GENOMIC DNA]</scope>
    <source>
        <strain evidence="2 3">PAMC 28131</strain>
    </source>
</reference>
<evidence type="ECO:0000313" key="3">
    <source>
        <dbReference type="Proteomes" id="UP000319897"/>
    </source>
</evidence>
<dbReference type="EMBL" id="VFSU01000011">
    <property type="protein sequence ID" value="TPE63978.1"/>
    <property type="molecule type" value="Genomic_DNA"/>
</dbReference>
<comment type="caution">
    <text evidence="2">The sequence shown here is derived from an EMBL/GenBank/DDBJ whole genome shotgun (WGS) entry which is preliminary data.</text>
</comment>
<feature type="signal peptide" evidence="1">
    <location>
        <begin position="1"/>
        <end position="17"/>
    </location>
</feature>
<sequence length="193" mass="20787">MLSLFLIAAAAASPLPADPLAAIRPPCGAAYAGRLASTDAADADMAGKPLIMHVRVCDGAEVQIPFHVGEDRSRTWFLSAVDGGYRLKHRHRHADGSLDERTLYGGDSVGAATPLPGGGWRVEFPVDAHSKQMFAAQGIPQSMTNVWSVEYVPGRQWVYQLARPGRLFRVEFDLTAQVTPPPAPWGDEGAVNR</sequence>
<dbReference type="Proteomes" id="UP000319897">
    <property type="component" value="Unassembled WGS sequence"/>
</dbReference>
<dbReference type="AlphaFoldDB" id="A0A501XTK2"/>
<evidence type="ECO:0000313" key="2">
    <source>
        <dbReference type="EMBL" id="TPE63978.1"/>
    </source>
</evidence>
<keyword evidence="3" id="KW-1185">Reference proteome</keyword>
<evidence type="ECO:0000256" key="1">
    <source>
        <dbReference type="SAM" id="SignalP"/>
    </source>
</evidence>
<protein>
    <recommendedName>
        <fullName evidence="4">Secreted protein</fullName>
    </recommendedName>
</protein>
<keyword evidence="1" id="KW-0732">Signal</keyword>
<feature type="chain" id="PRO_5021230263" description="Secreted protein" evidence="1">
    <location>
        <begin position="18"/>
        <end position="193"/>
    </location>
</feature>
<proteinExistence type="predicted"/>
<name>A0A501XTK2_9SPHN</name>
<dbReference type="OrthoDB" id="1524207at2"/>
<organism evidence="2 3">
    <name type="scientific">Sandaracinobacter neustonicus</name>
    <dbReference type="NCBI Taxonomy" id="1715348"/>
    <lineage>
        <taxon>Bacteria</taxon>
        <taxon>Pseudomonadati</taxon>
        <taxon>Pseudomonadota</taxon>
        <taxon>Alphaproteobacteria</taxon>
        <taxon>Sphingomonadales</taxon>
        <taxon>Sphingosinicellaceae</taxon>
        <taxon>Sandaracinobacter</taxon>
    </lineage>
</organism>